<dbReference type="SUPFAM" id="SSF51182">
    <property type="entry name" value="RmlC-like cupins"/>
    <property type="match status" value="1"/>
</dbReference>
<comment type="caution">
    <text evidence="1">The sequence shown here is derived from an EMBL/GenBank/DDBJ whole genome shotgun (WGS) entry which is preliminary data.</text>
</comment>
<sequence>MSEKTATKTDYNYLSQKPGVQLIKAGTFKKIELNNVLGIPAVKSQIIDVPVTSKENALQLGYFSMQPGEEFEFTYTFLEVKTVIKGKFVIRDDQGKKYVAEAGDVIIFTPDTTVVFDGESDGEAIYSGHRLPEPLFM</sequence>
<dbReference type="Gene3D" id="2.60.120.10">
    <property type="entry name" value="Jelly Rolls"/>
    <property type="match status" value="1"/>
</dbReference>
<gene>
    <name evidence="2" type="ORF">KHB02_028395</name>
    <name evidence="1" type="ORF">KHB02_40865</name>
</gene>
<organism evidence="1">
    <name type="scientific">Neobacillus citreus</name>
    <dbReference type="NCBI Taxonomy" id="2833578"/>
    <lineage>
        <taxon>Bacteria</taxon>
        <taxon>Bacillati</taxon>
        <taxon>Bacillota</taxon>
        <taxon>Bacilli</taxon>
        <taxon>Bacillales</taxon>
        <taxon>Bacillaceae</taxon>
        <taxon>Neobacillus</taxon>
    </lineage>
</organism>
<dbReference type="Proteomes" id="UP000677265">
    <property type="component" value="Unassembled WGS sequence"/>
</dbReference>
<dbReference type="PANTHER" id="PTHR36169:SF1">
    <property type="entry name" value="ACETATE KINASE EUTQ"/>
    <property type="match status" value="1"/>
</dbReference>
<name>A0A942T987_9BACI</name>
<dbReference type="InterPro" id="IPR014710">
    <property type="entry name" value="RmlC-like_jellyroll"/>
</dbReference>
<dbReference type="Pfam" id="PF06249">
    <property type="entry name" value="EutQ"/>
    <property type="match status" value="1"/>
</dbReference>
<evidence type="ECO:0000313" key="2">
    <source>
        <dbReference type="EMBL" id="MCH6269455.1"/>
    </source>
</evidence>
<protein>
    <submittedName>
        <fullName evidence="2">Cupin domain-containing protein</fullName>
    </submittedName>
    <submittedName>
        <fullName evidence="1">DUF861 domain-containing protein</fullName>
    </submittedName>
</protein>
<dbReference type="InterPro" id="IPR010424">
    <property type="entry name" value="EutQ"/>
</dbReference>
<keyword evidence="3" id="KW-1185">Reference proteome</keyword>
<dbReference type="EMBL" id="JAGYPE020000103">
    <property type="protein sequence ID" value="MCH6269455.1"/>
    <property type="molecule type" value="Genomic_DNA"/>
</dbReference>
<reference evidence="1" key="1">
    <citation type="submission" date="2021-05" db="EMBL/GenBank/DDBJ databases">
        <title>Novel Bacillus species.</title>
        <authorList>
            <person name="Liu G."/>
        </authorList>
    </citation>
    <scope>NUCLEOTIDE SEQUENCE</scope>
    <source>
        <strain evidence="1 3">FJAT-50051</strain>
    </source>
</reference>
<accession>A0A942T987</accession>
<evidence type="ECO:0000313" key="3">
    <source>
        <dbReference type="Proteomes" id="UP000677265"/>
    </source>
</evidence>
<dbReference type="PANTHER" id="PTHR36169">
    <property type="entry name" value="ETHANOLAMINE UTILIZATION PROTEIN EUTQ"/>
    <property type="match status" value="1"/>
</dbReference>
<dbReference type="RefSeq" id="WP_213147559.1">
    <property type="nucleotide sequence ID" value="NZ_JAGYPE020000103.1"/>
</dbReference>
<dbReference type="AlphaFoldDB" id="A0A942T987"/>
<proteinExistence type="predicted"/>
<dbReference type="EMBL" id="JAGYPE010000009">
    <property type="protein sequence ID" value="MBS4187730.1"/>
    <property type="molecule type" value="Genomic_DNA"/>
</dbReference>
<dbReference type="InterPro" id="IPR011051">
    <property type="entry name" value="RmlC_Cupin_sf"/>
</dbReference>
<evidence type="ECO:0000313" key="1">
    <source>
        <dbReference type="EMBL" id="MBS4187730.1"/>
    </source>
</evidence>